<gene>
    <name evidence="1" type="ORF">SRB5_53090</name>
</gene>
<evidence type="ECO:0000313" key="2">
    <source>
        <dbReference type="Proteomes" id="UP000466345"/>
    </source>
</evidence>
<comment type="caution">
    <text evidence="1">The sequence shown here is derived from an EMBL/GenBank/DDBJ whole genome shotgun (WGS) entry which is preliminary data.</text>
</comment>
<dbReference type="OrthoDB" id="4567081at2"/>
<accession>A0A7K0CNZ8</accession>
<dbReference type="AlphaFoldDB" id="A0A7K0CNZ8"/>
<dbReference type="RefSeq" id="WP_153455972.1">
    <property type="nucleotide sequence ID" value="NZ_WEGJ01000029.1"/>
</dbReference>
<organism evidence="1 2">
    <name type="scientific">Streptomyces smaragdinus</name>
    <dbReference type="NCBI Taxonomy" id="2585196"/>
    <lineage>
        <taxon>Bacteria</taxon>
        <taxon>Bacillati</taxon>
        <taxon>Actinomycetota</taxon>
        <taxon>Actinomycetes</taxon>
        <taxon>Kitasatosporales</taxon>
        <taxon>Streptomycetaceae</taxon>
        <taxon>Streptomyces</taxon>
    </lineage>
</organism>
<evidence type="ECO:0000313" key="1">
    <source>
        <dbReference type="EMBL" id="MQY15131.1"/>
    </source>
</evidence>
<protein>
    <submittedName>
        <fullName evidence="1">Uncharacterized protein</fullName>
    </submittedName>
</protein>
<reference evidence="1 2" key="1">
    <citation type="submission" date="2019-10" db="EMBL/GenBank/DDBJ databases">
        <title>Streptomyces smaragdinus sp. nov. and Streptomyces fabii sp. nov., isolated from the gut of fungus growing-termite Macrotermes natalensis.</title>
        <authorList>
            <person name="Schwitalla J."/>
            <person name="Benndorf R."/>
            <person name="Martin K."/>
            <person name="De Beer W."/>
            <person name="Kaster A.-K."/>
            <person name="Vollmers J."/>
            <person name="Poulsen M."/>
            <person name="Beemelmanns C."/>
        </authorList>
    </citation>
    <scope>NUCLEOTIDE SEQUENCE [LARGE SCALE GENOMIC DNA]</scope>
    <source>
        <strain evidence="1 2">RB5</strain>
    </source>
</reference>
<dbReference type="Proteomes" id="UP000466345">
    <property type="component" value="Unassembled WGS sequence"/>
</dbReference>
<keyword evidence="2" id="KW-1185">Reference proteome</keyword>
<name>A0A7K0CNZ8_9ACTN</name>
<sequence length="48" mass="5046">MAILCNILTSGNGSGTADTVKISVAPWGLQSLDGRIEFEVQADQLTHS</sequence>
<dbReference type="EMBL" id="WEGJ01000029">
    <property type="protein sequence ID" value="MQY15131.1"/>
    <property type="molecule type" value="Genomic_DNA"/>
</dbReference>
<proteinExistence type="predicted"/>